<name>A0A1M5HGU0_9ALTE</name>
<evidence type="ECO:0000313" key="2">
    <source>
        <dbReference type="EMBL" id="SHG15098.1"/>
    </source>
</evidence>
<sequence>MRKFIIAMAMTLFASFQANASYVQGVTGADMVGISVSVDFANGSSESAIWQALTATQGGAFGASDWALILDGDSFGDYDPVSNTFYGLFTFFNGPFDVVSITIDILSEGFVFDTAFFDASANGSGPGHEFVSSDPQATASYSNLVEDELYGTMTISAFIAAGSGLAFQTDTDAFGEVPAPAGLLLVAFGLLALRATRRSK</sequence>
<dbReference type="EMBL" id="FQWD01000002">
    <property type="protein sequence ID" value="SHG15098.1"/>
    <property type="molecule type" value="Genomic_DNA"/>
</dbReference>
<evidence type="ECO:0000256" key="1">
    <source>
        <dbReference type="SAM" id="SignalP"/>
    </source>
</evidence>
<proteinExistence type="predicted"/>
<reference evidence="3" key="1">
    <citation type="submission" date="2016-11" db="EMBL/GenBank/DDBJ databases">
        <authorList>
            <person name="Varghese N."/>
            <person name="Submissions S."/>
        </authorList>
    </citation>
    <scope>NUCLEOTIDE SEQUENCE [LARGE SCALE GENOMIC DNA]</scope>
    <source>
        <strain evidence="3">CGMCC 1.8995</strain>
    </source>
</reference>
<feature type="signal peptide" evidence="1">
    <location>
        <begin position="1"/>
        <end position="20"/>
    </location>
</feature>
<keyword evidence="1" id="KW-0732">Signal</keyword>
<dbReference type="OrthoDB" id="6383952at2"/>
<keyword evidence="3" id="KW-1185">Reference proteome</keyword>
<accession>A0A1M5HGU0</accession>
<dbReference type="AlphaFoldDB" id="A0A1M5HGU0"/>
<dbReference type="RefSeq" id="WP_073320061.1">
    <property type="nucleotide sequence ID" value="NZ_FQWD01000002.1"/>
</dbReference>
<dbReference type="Proteomes" id="UP000184520">
    <property type="component" value="Unassembled WGS sequence"/>
</dbReference>
<protein>
    <recommendedName>
        <fullName evidence="4">PEP-CTERM protein-sorting domain-containing protein</fullName>
    </recommendedName>
</protein>
<gene>
    <name evidence="2" type="ORF">SAMN05216361_1464</name>
</gene>
<dbReference type="STRING" id="634436.SAMN05216361_1464"/>
<feature type="chain" id="PRO_5012770514" description="PEP-CTERM protein-sorting domain-containing protein" evidence="1">
    <location>
        <begin position="21"/>
        <end position="200"/>
    </location>
</feature>
<evidence type="ECO:0000313" key="3">
    <source>
        <dbReference type="Proteomes" id="UP000184520"/>
    </source>
</evidence>
<evidence type="ECO:0008006" key="4">
    <source>
        <dbReference type="Google" id="ProtNLM"/>
    </source>
</evidence>
<organism evidence="2 3">
    <name type="scientific">Marisediminitalea aggregata</name>
    <dbReference type="NCBI Taxonomy" id="634436"/>
    <lineage>
        <taxon>Bacteria</taxon>
        <taxon>Pseudomonadati</taxon>
        <taxon>Pseudomonadota</taxon>
        <taxon>Gammaproteobacteria</taxon>
        <taxon>Alteromonadales</taxon>
        <taxon>Alteromonadaceae</taxon>
        <taxon>Marisediminitalea</taxon>
    </lineage>
</organism>